<evidence type="ECO:0000256" key="5">
    <source>
        <dbReference type="ARBA" id="ARBA00022927"/>
    </source>
</evidence>
<comment type="subcellular location">
    <subcellularLocation>
        <location evidence="1">Cell membrane</location>
        <topology evidence="1">Multi-pass membrane protein</topology>
    </subcellularLocation>
    <subcellularLocation>
        <location evidence="8">Membrane</location>
        <topology evidence="8">Multi-pass membrane protein</topology>
    </subcellularLocation>
</comment>
<dbReference type="InterPro" id="IPR002898">
    <property type="entry name" value="MotA_ExbB_proton_chnl"/>
</dbReference>
<gene>
    <name evidence="9" type="ORF">CCAX7_38590</name>
</gene>
<organism evidence="9 10">
    <name type="scientific">Capsulimonas corticalis</name>
    <dbReference type="NCBI Taxonomy" id="2219043"/>
    <lineage>
        <taxon>Bacteria</taxon>
        <taxon>Bacillati</taxon>
        <taxon>Armatimonadota</taxon>
        <taxon>Armatimonadia</taxon>
        <taxon>Capsulimonadales</taxon>
        <taxon>Capsulimonadaceae</taxon>
        <taxon>Capsulimonas</taxon>
    </lineage>
</organism>
<keyword evidence="4" id="KW-0812">Transmembrane</keyword>
<keyword evidence="3" id="KW-1003">Cell membrane</keyword>
<protein>
    <submittedName>
        <fullName evidence="9">Biopolymer transporter ExbB</fullName>
    </submittedName>
</protein>
<keyword evidence="2 8" id="KW-0813">Transport</keyword>
<dbReference type="RefSeq" id="WP_119325179.1">
    <property type="nucleotide sequence ID" value="NZ_AP025739.1"/>
</dbReference>
<dbReference type="EMBL" id="AP025739">
    <property type="protein sequence ID" value="BDI31808.1"/>
    <property type="molecule type" value="Genomic_DNA"/>
</dbReference>
<sequence>MTQDVHFLLGGGVMMWPLFLCGIISVAVMIDRLLAIGATVGDNRRLVADVEKLVHSGRYAEALAECEAHPGRVAAMLASGLRAEGLDRLAIERHMEEFALRQMPVMMERLSVLDTIVTLAPLLGLLGTITGMIKAFHIVGSAATSSPGVITGGIAEALIATSAGLAIAIVTLPAYNFLTERVKENISEMEWRATQLMNTLAGRRA</sequence>
<dbReference type="AlphaFoldDB" id="A0A402D6U7"/>
<dbReference type="OrthoDB" id="4045at2"/>
<dbReference type="GO" id="GO:0017038">
    <property type="term" value="P:protein import"/>
    <property type="evidence" value="ECO:0007669"/>
    <property type="project" value="TreeGrafter"/>
</dbReference>
<keyword evidence="6" id="KW-1133">Transmembrane helix</keyword>
<accession>A0A402D6U7</accession>
<evidence type="ECO:0000256" key="2">
    <source>
        <dbReference type="ARBA" id="ARBA00022448"/>
    </source>
</evidence>
<evidence type="ECO:0000256" key="8">
    <source>
        <dbReference type="RuleBase" id="RU004057"/>
    </source>
</evidence>
<keyword evidence="7" id="KW-0472">Membrane</keyword>
<evidence type="ECO:0000256" key="4">
    <source>
        <dbReference type="ARBA" id="ARBA00022692"/>
    </source>
</evidence>
<evidence type="ECO:0000256" key="7">
    <source>
        <dbReference type="ARBA" id="ARBA00023136"/>
    </source>
</evidence>
<evidence type="ECO:0000256" key="6">
    <source>
        <dbReference type="ARBA" id="ARBA00022989"/>
    </source>
</evidence>
<proteinExistence type="inferred from homology"/>
<evidence type="ECO:0000256" key="3">
    <source>
        <dbReference type="ARBA" id="ARBA00022475"/>
    </source>
</evidence>
<dbReference type="GO" id="GO:0005886">
    <property type="term" value="C:plasma membrane"/>
    <property type="evidence" value="ECO:0007669"/>
    <property type="project" value="UniProtKB-SubCell"/>
</dbReference>
<keyword evidence="5 8" id="KW-0653">Protein transport</keyword>
<comment type="similarity">
    <text evidence="8">Belongs to the exbB/tolQ family.</text>
</comment>
<dbReference type="InterPro" id="IPR050790">
    <property type="entry name" value="ExbB/TolQ_transport"/>
</dbReference>
<dbReference type="PANTHER" id="PTHR30625:SF15">
    <property type="entry name" value="BIOPOLYMER TRANSPORT PROTEIN EXBB"/>
    <property type="match status" value="1"/>
</dbReference>
<evidence type="ECO:0000313" key="10">
    <source>
        <dbReference type="Proteomes" id="UP000287394"/>
    </source>
</evidence>
<dbReference type="Proteomes" id="UP000287394">
    <property type="component" value="Chromosome"/>
</dbReference>
<keyword evidence="10" id="KW-1185">Reference proteome</keyword>
<dbReference type="KEGG" id="ccot:CCAX7_38590"/>
<evidence type="ECO:0000313" key="9">
    <source>
        <dbReference type="EMBL" id="BDI31808.1"/>
    </source>
</evidence>
<dbReference type="PANTHER" id="PTHR30625">
    <property type="entry name" value="PROTEIN TOLQ"/>
    <property type="match status" value="1"/>
</dbReference>
<dbReference type="Pfam" id="PF01618">
    <property type="entry name" value="MotA_ExbB"/>
    <property type="match status" value="1"/>
</dbReference>
<reference evidence="9 10" key="1">
    <citation type="journal article" date="2019" name="Int. J. Syst. Evol. Microbiol.">
        <title>Capsulimonas corticalis gen. nov., sp. nov., an aerobic capsulated bacterium, of a novel bacterial order, Capsulimonadales ord. nov., of the class Armatimonadia of the phylum Armatimonadetes.</title>
        <authorList>
            <person name="Li J."/>
            <person name="Kudo C."/>
            <person name="Tonouchi A."/>
        </authorList>
    </citation>
    <scope>NUCLEOTIDE SEQUENCE [LARGE SCALE GENOMIC DNA]</scope>
    <source>
        <strain evidence="9 10">AX-7</strain>
    </source>
</reference>
<evidence type="ECO:0000256" key="1">
    <source>
        <dbReference type="ARBA" id="ARBA00004651"/>
    </source>
</evidence>
<name>A0A402D6U7_9BACT</name>